<reference evidence="8" key="1">
    <citation type="submission" date="2020-03" db="EMBL/GenBank/DDBJ databases">
        <title>Draft sequencing of Paenibacilllus sp. S3N08.</title>
        <authorList>
            <person name="Kim D.-U."/>
        </authorList>
    </citation>
    <scope>NUCLEOTIDE SEQUENCE</scope>
    <source>
        <strain evidence="8">S3N08</strain>
    </source>
</reference>
<feature type="domain" description="Major facilitator superfamily (MFS) profile" evidence="7">
    <location>
        <begin position="3"/>
        <end position="387"/>
    </location>
</feature>
<dbReference type="PANTHER" id="PTHR23506">
    <property type="entry name" value="GH10249P"/>
    <property type="match status" value="1"/>
</dbReference>
<keyword evidence="5 6" id="KW-0472">Membrane</keyword>
<proteinExistence type="predicted"/>
<dbReference type="InterPro" id="IPR011701">
    <property type="entry name" value="MFS"/>
</dbReference>
<gene>
    <name evidence="8" type="ORF">G9U52_11225</name>
</gene>
<dbReference type="Pfam" id="PF07690">
    <property type="entry name" value="MFS_1"/>
    <property type="match status" value="1"/>
</dbReference>
<feature type="transmembrane region" description="Helical" evidence="6">
    <location>
        <begin position="335"/>
        <end position="357"/>
    </location>
</feature>
<feature type="transmembrane region" description="Helical" evidence="6">
    <location>
        <begin position="301"/>
        <end position="323"/>
    </location>
</feature>
<keyword evidence="9" id="KW-1185">Reference proteome</keyword>
<feature type="transmembrane region" description="Helical" evidence="6">
    <location>
        <begin position="128"/>
        <end position="152"/>
    </location>
</feature>
<feature type="transmembrane region" description="Helical" evidence="6">
    <location>
        <begin position="247"/>
        <end position="269"/>
    </location>
</feature>
<evidence type="ECO:0000259" key="7">
    <source>
        <dbReference type="PROSITE" id="PS50850"/>
    </source>
</evidence>
<evidence type="ECO:0000256" key="5">
    <source>
        <dbReference type="ARBA" id="ARBA00023136"/>
    </source>
</evidence>
<dbReference type="InterPro" id="IPR050930">
    <property type="entry name" value="MFS_Vesicular_Transporter"/>
</dbReference>
<evidence type="ECO:0000313" key="9">
    <source>
        <dbReference type="Proteomes" id="UP001165962"/>
    </source>
</evidence>
<organism evidence="8 9">
    <name type="scientific">Paenibacillus agricola</name>
    <dbReference type="NCBI Taxonomy" id="2716264"/>
    <lineage>
        <taxon>Bacteria</taxon>
        <taxon>Bacillati</taxon>
        <taxon>Bacillota</taxon>
        <taxon>Bacilli</taxon>
        <taxon>Bacillales</taxon>
        <taxon>Paenibacillaceae</taxon>
        <taxon>Paenibacillus</taxon>
    </lineage>
</organism>
<evidence type="ECO:0000256" key="6">
    <source>
        <dbReference type="SAM" id="Phobius"/>
    </source>
</evidence>
<keyword evidence="2" id="KW-0813">Transport</keyword>
<feature type="transmembrane region" description="Helical" evidence="6">
    <location>
        <begin position="276"/>
        <end position="295"/>
    </location>
</feature>
<dbReference type="Gene3D" id="1.20.1250.20">
    <property type="entry name" value="MFS general substrate transporter like domains"/>
    <property type="match status" value="1"/>
</dbReference>
<dbReference type="SUPFAM" id="SSF103473">
    <property type="entry name" value="MFS general substrate transporter"/>
    <property type="match status" value="1"/>
</dbReference>
<evidence type="ECO:0000256" key="2">
    <source>
        <dbReference type="ARBA" id="ARBA00022448"/>
    </source>
</evidence>
<dbReference type="RefSeq" id="WP_166149354.1">
    <property type="nucleotide sequence ID" value="NZ_JAAOIW010000003.1"/>
</dbReference>
<protein>
    <submittedName>
        <fullName evidence="8">MFS transporter</fullName>
    </submittedName>
</protein>
<feature type="transmembrane region" description="Helical" evidence="6">
    <location>
        <begin position="69"/>
        <end position="87"/>
    </location>
</feature>
<feature type="transmembrane region" description="Helical" evidence="6">
    <location>
        <begin position="93"/>
        <end position="116"/>
    </location>
</feature>
<evidence type="ECO:0000256" key="1">
    <source>
        <dbReference type="ARBA" id="ARBA00004651"/>
    </source>
</evidence>
<sequence length="391" mass="42073">MKTAMWLYLFMFIAIFDLHAQYPILSPFALSLGAAPSFIGLILGVYSLTHLPGNLLAGYGVDRFGSKGFIVFSLIVAGIVLLVQSRVTDPWDLLIIRSISGFVLAFLSPACLALLAKIAKDRIQQSKFMSGNGLVHTIASVLSPAVGAFLVAKLGFSQSFTILGWVLIATGLLAIIGVKERPYLNKVADLQLQQHPDTNTDVNVDGLLPIKETRIPWLFFGIPLAISCAQGILFFELPLMKESGGSILTSGILFSLVSLGALVTLSMVFLNRKSPFLRTTIGSLGLAIVFFGLSIHWPIPIYVSLFLIGMAKGVIFPAIASLLASITNPSRYGRVFSILSISFSIGAFIGPIVAGHLRSHTSPYFIAFACLMLALSLVPIKTFQAVPIEPS</sequence>
<keyword evidence="3 6" id="KW-0812">Transmembrane</keyword>
<dbReference type="EMBL" id="JAAOIW010000003">
    <property type="protein sequence ID" value="NHN30405.1"/>
    <property type="molecule type" value="Genomic_DNA"/>
</dbReference>
<dbReference type="InterPro" id="IPR020846">
    <property type="entry name" value="MFS_dom"/>
</dbReference>
<feature type="transmembrane region" description="Helical" evidence="6">
    <location>
        <begin position="30"/>
        <end position="48"/>
    </location>
</feature>
<accession>A0ABX0J9I0</accession>
<comment type="subcellular location">
    <subcellularLocation>
        <location evidence="1">Cell membrane</location>
        <topology evidence="1">Multi-pass membrane protein</topology>
    </subcellularLocation>
</comment>
<dbReference type="InterPro" id="IPR036259">
    <property type="entry name" value="MFS_trans_sf"/>
</dbReference>
<keyword evidence="4 6" id="KW-1133">Transmembrane helix</keyword>
<evidence type="ECO:0000256" key="3">
    <source>
        <dbReference type="ARBA" id="ARBA00022692"/>
    </source>
</evidence>
<feature type="transmembrane region" description="Helical" evidence="6">
    <location>
        <begin position="363"/>
        <end position="380"/>
    </location>
</feature>
<dbReference type="PROSITE" id="PS50850">
    <property type="entry name" value="MFS"/>
    <property type="match status" value="1"/>
</dbReference>
<name>A0ABX0J9I0_9BACL</name>
<evidence type="ECO:0000256" key="4">
    <source>
        <dbReference type="ARBA" id="ARBA00022989"/>
    </source>
</evidence>
<dbReference type="Proteomes" id="UP001165962">
    <property type="component" value="Unassembled WGS sequence"/>
</dbReference>
<feature type="transmembrane region" description="Helical" evidence="6">
    <location>
        <begin position="217"/>
        <end position="235"/>
    </location>
</feature>
<comment type="caution">
    <text evidence="8">The sequence shown here is derived from an EMBL/GenBank/DDBJ whole genome shotgun (WGS) entry which is preliminary data.</text>
</comment>
<evidence type="ECO:0000313" key="8">
    <source>
        <dbReference type="EMBL" id="NHN30405.1"/>
    </source>
</evidence>
<dbReference type="PANTHER" id="PTHR23506:SF23">
    <property type="entry name" value="GH10249P"/>
    <property type="match status" value="1"/>
</dbReference>
<feature type="transmembrane region" description="Helical" evidence="6">
    <location>
        <begin position="158"/>
        <end position="178"/>
    </location>
</feature>